<accession>A0A6C0GMJ2</accession>
<feature type="transmembrane region" description="Helical" evidence="1">
    <location>
        <begin position="226"/>
        <end position="245"/>
    </location>
</feature>
<feature type="transmembrane region" description="Helical" evidence="1">
    <location>
        <begin position="326"/>
        <end position="346"/>
    </location>
</feature>
<feature type="transmembrane region" description="Helical" evidence="1">
    <location>
        <begin position="154"/>
        <end position="173"/>
    </location>
</feature>
<evidence type="ECO:0008006" key="4">
    <source>
        <dbReference type="Google" id="ProtNLM"/>
    </source>
</evidence>
<keyword evidence="1" id="KW-0812">Transmembrane</keyword>
<evidence type="ECO:0000313" key="2">
    <source>
        <dbReference type="EMBL" id="QHT68843.1"/>
    </source>
</evidence>
<protein>
    <recommendedName>
        <fullName evidence="4">O-antigen ligase family protein</fullName>
    </recommendedName>
</protein>
<proteinExistence type="predicted"/>
<feature type="transmembrane region" description="Helical" evidence="1">
    <location>
        <begin position="185"/>
        <end position="214"/>
    </location>
</feature>
<dbReference type="Proteomes" id="UP000480178">
    <property type="component" value="Chromosome"/>
</dbReference>
<evidence type="ECO:0000313" key="3">
    <source>
        <dbReference type="Proteomes" id="UP000480178"/>
    </source>
</evidence>
<sequence>MKINKYYPFAFIYFFLNSVALPLGVLYTTLLTPVFYIWLLIKGRKHILIYFLLISAVFGIAHLLNGVLLIDYVKSYILFLSTYIFCYTFYVFCIKKAYLLEDIYNRLAKANFVLTLAAIFSLFTAFSYLFWTTSLVSASLADFPRLTMFTYEPSYYSTLLAPLFLFFFLKFFLRANTTHFLKVFILGLPLLLSFSLGVLSAIILSITLFFLINYWSILTKTRFFKWFTRILFLLVFTGIVLLLFYPDNPLFIRIGDIMAGTDTSAKGRTFEAFELAYIIAGLKSLWWGVGLGQVKTVGYETIINYYNYPRELFPVVRIPNAFAETLAVFGIVGISLRLLIQIYLFFKTNVLNNYYQTLLFFYVFIYQFTGSYLTNIAEYIIWIMAFTNCFPQFNKDYLNRFTTSKFN</sequence>
<dbReference type="KEGG" id="rhoz:GXP67_20420"/>
<keyword evidence="3" id="KW-1185">Reference proteome</keyword>
<dbReference type="RefSeq" id="WP_162444846.1">
    <property type="nucleotide sequence ID" value="NZ_CP048222.1"/>
</dbReference>
<feature type="transmembrane region" description="Helical" evidence="1">
    <location>
        <begin position="12"/>
        <end position="41"/>
    </location>
</feature>
<keyword evidence="1" id="KW-0472">Membrane</keyword>
<feature type="transmembrane region" description="Helical" evidence="1">
    <location>
        <begin position="76"/>
        <end position="98"/>
    </location>
</feature>
<name>A0A6C0GMJ2_9BACT</name>
<organism evidence="2 3">
    <name type="scientific">Rhodocytophaga rosea</name>
    <dbReference type="NCBI Taxonomy" id="2704465"/>
    <lineage>
        <taxon>Bacteria</taxon>
        <taxon>Pseudomonadati</taxon>
        <taxon>Bacteroidota</taxon>
        <taxon>Cytophagia</taxon>
        <taxon>Cytophagales</taxon>
        <taxon>Rhodocytophagaceae</taxon>
        <taxon>Rhodocytophaga</taxon>
    </lineage>
</organism>
<dbReference type="EMBL" id="CP048222">
    <property type="protein sequence ID" value="QHT68843.1"/>
    <property type="molecule type" value="Genomic_DNA"/>
</dbReference>
<feature type="transmembrane region" description="Helical" evidence="1">
    <location>
        <begin position="358"/>
        <end position="385"/>
    </location>
</feature>
<feature type="transmembrane region" description="Helical" evidence="1">
    <location>
        <begin position="48"/>
        <end position="70"/>
    </location>
</feature>
<evidence type="ECO:0000256" key="1">
    <source>
        <dbReference type="SAM" id="Phobius"/>
    </source>
</evidence>
<dbReference type="AlphaFoldDB" id="A0A6C0GMJ2"/>
<reference evidence="2 3" key="1">
    <citation type="submission" date="2020-01" db="EMBL/GenBank/DDBJ databases">
        <authorList>
            <person name="Kim M.K."/>
        </authorList>
    </citation>
    <scope>NUCLEOTIDE SEQUENCE [LARGE SCALE GENOMIC DNA]</scope>
    <source>
        <strain evidence="2 3">172606-1</strain>
    </source>
</reference>
<keyword evidence="1" id="KW-1133">Transmembrane helix</keyword>
<feature type="transmembrane region" description="Helical" evidence="1">
    <location>
        <begin position="110"/>
        <end position="131"/>
    </location>
</feature>
<gene>
    <name evidence="2" type="ORF">GXP67_20420</name>
</gene>